<keyword evidence="1" id="KW-0472">Membrane</keyword>
<evidence type="ECO:0000256" key="1">
    <source>
        <dbReference type="SAM" id="Phobius"/>
    </source>
</evidence>
<dbReference type="InterPro" id="IPR032675">
    <property type="entry name" value="LRR_dom_sf"/>
</dbReference>
<reference evidence="2" key="1">
    <citation type="submission" date="2021-06" db="EMBL/GenBank/DDBJ databases">
        <title>Comparative genomics, transcriptomics and evolutionary studies reveal genomic signatures of adaptation to plant cell wall in hemibiotrophic fungi.</title>
        <authorList>
            <consortium name="DOE Joint Genome Institute"/>
            <person name="Baroncelli R."/>
            <person name="Diaz J.F."/>
            <person name="Benocci T."/>
            <person name="Peng M."/>
            <person name="Battaglia E."/>
            <person name="Haridas S."/>
            <person name="Andreopoulos W."/>
            <person name="Labutti K."/>
            <person name="Pangilinan J."/>
            <person name="Floch G.L."/>
            <person name="Makela M.R."/>
            <person name="Henrissat B."/>
            <person name="Grigoriev I.V."/>
            <person name="Crouch J.A."/>
            <person name="De Vries R.P."/>
            <person name="Sukno S.A."/>
            <person name="Thon M.R."/>
        </authorList>
    </citation>
    <scope>NUCLEOTIDE SEQUENCE</scope>
    <source>
        <strain evidence="2">MAFF235873</strain>
    </source>
</reference>
<keyword evidence="1" id="KW-1133">Transmembrane helix</keyword>
<name>A0AAD9H3H8_9PEZI</name>
<keyword evidence="1" id="KW-0812">Transmembrane</keyword>
<keyword evidence="3" id="KW-1185">Reference proteome</keyword>
<protein>
    <submittedName>
        <fullName evidence="2">Uncharacterized protein</fullName>
    </submittedName>
</protein>
<comment type="caution">
    <text evidence="2">The sequence shown here is derived from an EMBL/GenBank/DDBJ whole genome shotgun (WGS) entry which is preliminary data.</text>
</comment>
<dbReference type="Gene3D" id="3.80.10.10">
    <property type="entry name" value="Ribonuclease Inhibitor"/>
    <property type="match status" value="1"/>
</dbReference>
<feature type="transmembrane region" description="Helical" evidence="1">
    <location>
        <begin position="40"/>
        <end position="58"/>
    </location>
</feature>
<dbReference type="Proteomes" id="UP001232148">
    <property type="component" value="Unassembled WGS sequence"/>
</dbReference>
<proteinExistence type="predicted"/>
<accession>A0AAD9H3H8</accession>
<dbReference type="EMBL" id="MU843168">
    <property type="protein sequence ID" value="KAK2020814.1"/>
    <property type="molecule type" value="Genomic_DNA"/>
</dbReference>
<evidence type="ECO:0000313" key="3">
    <source>
        <dbReference type="Proteomes" id="UP001232148"/>
    </source>
</evidence>
<gene>
    <name evidence="2" type="ORF">LX32DRAFT_289713</name>
</gene>
<organism evidence="2 3">
    <name type="scientific">Colletotrichum zoysiae</name>
    <dbReference type="NCBI Taxonomy" id="1216348"/>
    <lineage>
        <taxon>Eukaryota</taxon>
        <taxon>Fungi</taxon>
        <taxon>Dikarya</taxon>
        <taxon>Ascomycota</taxon>
        <taxon>Pezizomycotina</taxon>
        <taxon>Sordariomycetes</taxon>
        <taxon>Hypocreomycetidae</taxon>
        <taxon>Glomerellales</taxon>
        <taxon>Glomerellaceae</taxon>
        <taxon>Colletotrichum</taxon>
        <taxon>Colletotrichum graminicola species complex</taxon>
    </lineage>
</organism>
<dbReference type="AlphaFoldDB" id="A0AAD9H3H8"/>
<evidence type="ECO:0000313" key="2">
    <source>
        <dbReference type="EMBL" id="KAK2020814.1"/>
    </source>
</evidence>
<sequence length="305" mass="34317">MGRQVRATHRDVYQEHCFRQQFRPVTECASFSYLRLKSDLLLLLLLLLLLTSPRLLFFPQSHHIVNILGLRSPVCEKIAQFVFVYEDVGYGARNNAEAVTDDAVASLATSCPKLKKVQLEATSHVADGGLLALFQNCPDLASVEVTGATRSVGDSLSGSALDGLREHPEWAPKLKKLILGETEHNKPFMKAMRALTKERPGLTVTLLQRSEVKKWGDWELEEWKTHYKKGRKVSTFFFLKVSRQSIITYLPSLGRCYCNGTSIRVLINGAVSRRTRDRPNVGDSICHVTKRHGCYVGSNKHSYIS</sequence>